<dbReference type="NCBIfam" id="NF040567">
    <property type="entry name" value="SCO2524_fam"/>
    <property type="match status" value="1"/>
</dbReference>
<gene>
    <name evidence="2" type="ORF">GCM10010468_46920</name>
</gene>
<protein>
    <submittedName>
        <fullName evidence="2">Uncharacterized protein</fullName>
    </submittedName>
</protein>
<dbReference type="NCBIfam" id="NF041121">
    <property type="entry name" value="SAV_2336_NTERM"/>
    <property type="match status" value="1"/>
</dbReference>
<dbReference type="RefSeq" id="WP_344831930.1">
    <property type="nucleotide sequence ID" value="NZ_BAAAUV010000012.1"/>
</dbReference>
<evidence type="ECO:0000313" key="3">
    <source>
        <dbReference type="Proteomes" id="UP001501237"/>
    </source>
</evidence>
<reference evidence="3" key="1">
    <citation type="journal article" date="2019" name="Int. J. Syst. Evol. Microbiol.">
        <title>The Global Catalogue of Microorganisms (GCM) 10K type strain sequencing project: providing services to taxonomists for standard genome sequencing and annotation.</title>
        <authorList>
            <consortium name="The Broad Institute Genomics Platform"/>
            <consortium name="The Broad Institute Genome Sequencing Center for Infectious Disease"/>
            <person name="Wu L."/>
            <person name="Ma J."/>
        </authorList>
    </citation>
    <scope>NUCLEOTIDE SEQUENCE [LARGE SCALE GENOMIC DNA]</scope>
    <source>
        <strain evidence="3">JCM 9377</strain>
    </source>
</reference>
<sequence length="1092" mass="117897">MRADAALLRALETAGLNPGPEELADALWLAIQISAPGPAADPPAPPARNVARRLLSAGLARVRPVRPPDGHLALPAFREPPRPRPQRRPPRPSTESAAVRIPVGRALPGSLDLMRSLSSLRRLVNSPRDSTVDEQATVALIAEQKILVPVLRPAPERWLRLVLLIDDGASMALWNELAGELTRLLERTGAFRDVRVRYLGSEEERVGVRTARKGRLQDVRGLLDPAGRQAVLVLSDCVGPRWRGVAMADALALLGSRGPLAVLQPFPERMWERTAVKPVPVRLGAGLPGLPNHRLRRLGGAAEGGVAVPILEIAPLWLANWGRLVAGTAADGIEVMAVHATPGRPLGRAPETSAPDDPLERVRAFRAGASPEAFALAGHLAAVNLDLPVMRLIQRSTAPGSRPSHLGEIFISGLLRTAGTGPAAYDFVEGTREVLLRTIRRSGALSVIEEVSAFTAARQGGAGDVEAFAPAAGAQSRRLAPAFAAVPVAVLKELGLASRDPREPGPAAPRTGETPPERWWERPEPALIDILRSTVRASTRYGRWLPPTRMGSGEEARHLLIVLSIADMFRQDVYPPVVVEAFEPLGERTDVGVLLADLLVEHFERWLDTSGPVFPAGARLASSTPGEPPTPEQRALETVEDHAAALSLCLRTLAHLRRTPGTRSAVLARKSEHLERLAHDRLTAAMVSLLRSFVVRTYQADSEAGTHLLRQLDDGRSQRRTVAELNTALERVRAALEELAFGISFEPPGPGDLFETGWSWGVCENAPPVDMGDPAAPQPMGLAAPAPLLPATVTVMEALSELFHTEVTLLGLLTEEEQRLAMAFRLRWELVAQYWRTVGTLGTARWPVEEVPWRSADGRDSHHSSLFVMSLLIADQKISGAGAEGRRLHRVLKEIDDRDTREASGPETVRLDGAEAAGPGPLLKMPVPDTLPLLLKNALTLAGLGLDTEDGATDAYWERLGRRRHEDGPLRGLWSGGASEDTEPSWSCTLAVVEALILERARPSRRPVPTAGTLTGAARDLLNEAGLLLEDLLSEPGNTTTIATVAELRRTLSRAEEILENRPATAFGIVTGVLRRLDELAIERADSGRDRP</sequence>
<accession>A0ABP6QE94</accession>
<organism evidence="2 3">
    <name type="scientific">Actinocorallia longicatena</name>
    <dbReference type="NCBI Taxonomy" id="111803"/>
    <lineage>
        <taxon>Bacteria</taxon>
        <taxon>Bacillati</taxon>
        <taxon>Actinomycetota</taxon>
        <taxon>Actinomycetes</taxon>
        <taxon>Streptosporangiales</taxon>
        <taxon>Thermomonosporaceae</taxon>
        <taxon>Actinocorallia</taxon>
    </lineage>
</organism>
<evidence type="ECO:0000313" key="2">
    <source>
        <dbReference type="EMBL" id="GAA3221649.1"/>
    </source>
</evidence>
<name>A0ABP6QE94_9ACTN</name>
<feature type="region of interest" description="Disordered" evidence="1">
    <location>
        <begin position="498"/>
        <end position="519"/>
    </location>
</feature>
<dbReference type="Proteomes" id="UP001501237">
    <property type="component" value="Unassembled WGS sequence"/>
</dbReference>
<comment type="caution">
    <text evidence="2">The sequence shown here is derived from an EMBL/GenBank/DDBJ whole genome shotgun (WGS) entry which is preliminary data.</text>
</comment>
<proteinExistence type="predicted"/>
<dbReference type="InterPro" id="IPR049777">
    <property type="entry name" value="SCO2524-like"/>
</dbReference>
<keyword evidence="3" id="KW-1185">Reference proteome</keyword>
<evidence type="ECO:0000256" key="1">
    <source>
        <dbReference type="SAM" id="MobiDB-lite"/>
    </source>
</evidence>
<dbReference type="EMBL" id="BAAAUV010000012">
    <property type="protein sequence ID" value="GAA3221649.1"/>
    <property type="molecule type" value="Genomic_DNA"/>
</dbReference>
<feature type="region of interest" description="Disordered" evidence="1">
    <location>
        <begin position="65"/>
        <end position="98"/>
    </location>
</feature>
<dbReference type="InterPro" id="IPR047738">
    <property type="entry name" value="SAV_2336-like_N"/>
</dbReference>